<feature type="binding site" evidence="13">
    <location>
        <position position="169"/>
    </location>
    <ligand>
        <name>[4Fe-4S] cluster</name>
        <dbReference type="ChEBI" id="CHEBI:49883"/>
        <label>2</label>
        <note>4Fe-4S-S-AdoMet</note>
    </ligand>
</feature>
<dbReference type="GO" id="GO:0035597">
    <property type="term" value="F:tRNA-2-methylthio-N(6)-dimethylallyladenosine(37) synthase activity"/>
    <property type="evidence" value="ECO:0007669"/>
    <property type="project" value="UniProtKB-EC"/>
</dbReference>
<keyword evidence="8 13" id="KW-0411">Iron-sulfur</keyword>
<keyword evidence="3 13" id="KW-0963">Cytoplasm</keyword>
<evidence type="ECO:0000256" key="8">
    <source>
        <dbReference type="ARBA" id="ARBA00023014"/>
    </source>
</evidence>
<dbReference type="EMBL" id="CWGJ01000011">
    <property type="protein sequence ID" value="CRX38198.1"/>
    <property type="molecule type" value="Genomic_DNA"/>
</dbReference>
<dbReference type="InterPro" id="IPR058240">
    <property type="entry name" value="rSAM_sf"/>
</dbReference>
<dbReference type="InterPro" id="IPR007197">
    <property type="entry name" value="rSAM"/>
</dbReference>
<dbReference type="PANTHER" id="PTHR43020">
    <property type="entry name" value="CDK5 REGULATORY SUBUNIT-ASSOCIATED PROTEIN 1"/>
    <property type="match status" value="1"/>
</dbReference>
<dbReference type="InterPro" id="IPR006463">
    <property type="entry name" value="MiaB_methiolase"/>
</dbReference>
<dbReference type="AlphaFoldDB" id="A0A0H5DQ66"/>
<proteinExistence type="inferred from homology"/>
<dbReference type="RefSeq" id="WP_098038048.1">
    <property type="nucleotide sequence ID" value="NZ_CWGJ01000011.1"/>
</dbReference>
<dbReference type="OrthoDB" id="9805215at2"/>
<evidence type="ECO:0000256" key="11">
    <source>
        <dbReference type="ARBA" id="ARBA00080698"/>
    </source>
</evidence>
<dbReference type="CDD" id="cd01335">
    <property type="entry name" value="Radical_SAM"/>
    <property type="match status" value="1"/>
</dbReference>
<dbReference type="SFLD" id="SFLDF00273">
    <property type="entry name" value="(dimethylallyl)adenosine_tRNA"/>
    <property type="match status" value="1"/>
</dbReference>
<dbReference type="Pfam" id="PF00919">
    <property type="entry name" value="UPF0004"/>
    <property type="match status" value="1"/>
</dbReference>
<dbReference type="InterPro" id="IPR006638">
    <property type="entry name" value="Elp3/MiaA/NifB-like_rSAM"/>
</dbReference>
<dbReference type="PROSITE" id="PS51918">
    <property type="entry name" value="RADICAL_SAM"/>
    <property type="match status" value="1"/>
</dbReference>
<dbReference type="NCBIfam" id="TIGR00089">
    <property type="entry name" value="MiaB/RimO family radical SAM methylthiotransferase"/>
    <property type="match status" value="1"/>
</dbReference>
<dbReference type="SFLD" id="SFLDG01082">
    <property type="entry name" value="B12-binding_domain_containing"/>
    <property type="match status" value="1"/>
</dbReference>
<keyword evidence="2 13" id="KW-0004">4Fe-4S</keyword>
<feature type="binding site" evidence="13">
    <location>
        <position position="20"/>
    </location>
    <ligand>
        <name>[4Fe-4S] cluster</name>
        <dbReference type="ChEBI" id="CHEBI:49883"/>
        <label>1</label>
    </ligand>
</feature>
<dbReference type="NCBIfam" id="TIGR01574">
    <property type="entry name" value="miaB-methiolase"/>
    <property type="match status" value="1"/>
</dbReference>
<comment type="cofactor">
    <cofactor evidence="13">
        <name>[4Fe-4S] cluster</name>
        <dbReference type="ChEBI" id="CHEBI:49883"/>
    </cofactor>
    <text evidence="13">Binds 2 [4Fe-4S] clusters. One cluster is coordinated with 3 cysteines and an exchangeable S-adenosyl-L-methionine.</text>
</comment>
<dbReference type="SUPFAM" id="SSF102114">
    <property type="entry name" value="Radical SAM enzymes"/>
    <property type="match status" value="1"/>
</dbReference>
<keyword evidence="6 13" id="KW-0479">Metal-binding</keyword>
<feature type="domain" description="TRAM" evidence="14">
    <location>
        <begin position="382"/>
        <end position="445"/>
    </location>
</feature>
<evidence type="ECO:0000313" key="18">
    <source>
        <dbReference type="Proteomes" id="UP000220251"/>
    </source>
</evidence>
<dbReference type="InterPro" id="IPR023404">
    <property type="entry name" value="rSAM_horseshoe"/>
</dbReference>
<dbReference type="InterPro" id="IPR013848">
    <property type="entry name" value="Methylthiotransferase_N"/>
</dbReference>
<dbReference type="PROSITE" id="PS01278">
    <property type="entry name" value="MTTASE_RADICAL"/>
    <property type="match status" value="1"/>
</dbReference>
<dbReference type="GO" id="GO:0051539">
    <property type="term" value="F:4 iron, 4 sulfur cluster binding"/>
    <property type="evidence" value="ECO:0007669"/>
    <property type="project" value="UniProtKB-UniRule"/>
</dbReference>
<dbReference type="InterPro" id="IPR038135">
    <property type="entry name" value="Methylthiotransferase_N_sf"/>
</dbReference>
<dbReference type="PANTHER" id="PTHR43020:SF2">
    <property type="entry name" value="MITOCHONDRIAL TRNA METHYLTHIOTRANSFERASE CDK5RAP1"/>
    <property type="match status" value="1"/>
</dbReference>
<evidence type="ECO:0000259" key="16">
    <source>
        <dbReference type="PROSITE" id="PS51918"/>
    </source>
</evidence>
<evidence type="ECO:0000313" key="17">
    <source>
        <dbReference type="EMBL" id="CRX38198.1"/>
    </source>
</evidence>
<accession>A0A0H5DQ66</accession>
<evidence type="ECO:0000256" key="9">
    <source>
        <dbReference type="ARBA" id="ARBA00033765"/>
    </source>
</evidence>
<dbReference type="GO" id="GO:0046872">
    <property type="term" value="F:metal ion binding"/>
    <property type="evidence" value="ECO:0007669"/>
    <property type="project" value="UniProtKB-KW"/>
</dbReference>
<evidence type="ECO:0000256" key="10">
    <source>
        <dbReference type="ARBA" id="ARBA00068570"/>
    </source>
</evidence>
<feature type="binding site" evidence="13">
    <location>
        <position position="56"/>
    </location>
    <ligand>
        <name>[4Fe-4S] cluster</name>
        <dbReference type="ChEBI" id="CHEBI:49883"/>
        <label>1</label>
    </ligand>
</feature>
<dbReference type="InterPro" id="IPR020612">
    <property type="entry name" value="Methylthiotransferase_CS"/>
</dbReference>
<dbReference type="PROSITE" id="PS51449">
    <property type="entry name" value="MTTASE_N"/>
    <property type="match status" value="1"/>
</dbReference>
<feature type="binding site" evidence="13">
    <location>
        <position position="166"/>
    </location>
    <ligand>
        <name>[4Fe-4S] cluster</name>
        <dbReference type="ChEBI" id="CHEBI:49883"/>
        <label>2</label>
        <note>4Fe-4S-S-AdoMet</note>
    </ligand>
</feature>
<dbReference type="Proteomes" id="UP000220251">
    <property type="component" value="Unassembled WGS sequence"/>
</dbReference>
<feature type="domain" description="Radical SAM core" evidence="16">
    <location>
        <begin position="148"/>
        <end position="379"/>
    </location>
</feature>
<feature type="binding site" evidence="13">
    <location>
        <position position="162"/>
    </location>
    <ligand>
        <name>[4Fe-4S] cluster</name>
        <dbReference type="ChEBI" id="CHEBI:49883"/>
        <label>2</label>
        <note>4Fe-4S-S-AdoMet</note>
    </ligand>
</feature>
<keyword evidence="18" id="KW-1185">Reference proteome</keyword>
<name>A0A0H5DQ66_9BACT</name>
<dbReference type="Gene3D" id="3.80.30.20">
    <property type="entry name" value="tm_1862 like domain"/>
    <property type="match status" value="1"/>
</dbReference>
<evidence type="ECO:0000256" key="1">
    <source>
        <dbReference type="ARBA" id="ARBA00003234"/>
    </source>
</evidence>
<evidence type="ECO:0000256" key="2">
    <source>
        <dbReference type="ARBA" id="ARBA00022485"/>
    </source>
</evidence>
<dbReference type="SFLD" id="SFLDS00029">
    <property type="entry name" value="Radical_SAM"/>
    <property type="match status" value="1"/>
</dbReference>
<comment type="subcellular location">
    <subcellularLocation>
        <location evidence="13">Cytoplasm</location>
    </subcellularLocation>
</comment>
<comment type="catalytic activity">
    <reaction evidence="13">
        <text>N(6)-dimethylallyladenosine(37) in tRNA + (sulfur carrier)-SH + AH2 + 2 S-adenosyl-L-methionine = 2-methylsulfanyl-N(6)-dimethylallyladenosine(37) in tRNA + (sulfur carrier)-H + 5'-deoxyadenosine + L-methionine + A + S-adenosyl-L-homocysteine + 2 H(+)</text>
        <dbReference type="Rhea" id="RHEA:37067"/>
        <dbReference type="Rhea" id="RHEA-COMP:10375"/>
        <dbReference type="Rhea" id="RHEA-COMP:10376"/>
        <dbReference type="Rhea" id="RHEA-COMP:14737"/>
        <dbReference type="Rhea" id="RHEA-COMP:14739"/>
        <dbReference type="ChEBI" id="CHEBI:13193"/>
        <dbReference type="ChEBI" id="CHEBI:15378"/>
        <dbReference type="ChEBI" id="CHEBI:17319"/>
        <dbReference type="ChEBI" id="CHEBI:17499"/>
        <dbReference type="ChEBI" id="CHEBI:29917"/>
        <dbReference type="ChEBI" id="CHEBI:57844"/>
        <dbReference type="ChEBI" id="CHEBI:57856"/>
        <dbReference type="ChEBI" id="CHEBI:59789"/>
        <dbReference type="ChEBI" id="CHEBI:64428"/>
        <dbReference type="ChEBI" id="CHEBI:74415"/>
        <dbReference type="ChEBI" id="CHEBI:74417"/>
        <dbReference type="EC" id="2.8.4.3"/>
    </reaction>
</comment>
<evidence type="ECO:0000256" key="6">
    <source>
        <dbReference type="ARBA" id="ARBA00022723"/>
    </source>
</evidence>
<keyword evidence="13" id="KW-0819">tRNA processing</keyword>
<dbReference type="GO" id="GO:0005829">
    <property type="term" value="C:cytosol"/>
    <property type="evidence" value="ECO:0007669"/>
    <property type="project" value="TreeGrafter"/>
</dbReference>
<dbReference type="FunFam" id="3.40.50.12160:FF:000003">
    <property type="entry name" value="CDK5 regulatory subunit-associated protein 1"/>
    <property type="match status" value="1"/>
</dbReference>
<keyword evidence="4 13" id="KW-0808">Transferase</keyword>
<evidence type="ECO:0000256" key="4">
    <source>
        <dbReference type="ARBA" id="ARBA00022679"/>
    </source>
</evidence>
<comment type="function">
    <text evidence="1 13">Catalyzes the methylthiolation of N6-(dimethylallyl)adenosine (i(6)A), leading to the formation of 2-methylthio-N6-(dimethylallyl)adenosine (ms(2)i(6)A) at position 37 in tRNAs that read codons beginning with uridine.</text>
</comment>
<keyword evidence="7 13" id="KW-0408">Iron</keyword>
<evidence type="ECO:0000259" key="15">
    <source>
        <dbReference type="PROSITE" id="PS51449"/>
    </source>
</evidence>
<feature type="domain" description="MTTase N-terminal" evidence="15">
    <location>
        <begin position="11"/>
        <end position="125"/>
    </location>
</feature>
<evidence type="ECO:0000256" key="5">
    <source>
        <dbReference type="ARBA" id="ARBA00022691"/>
    </source>
</evidence>
<keyword evidence="5 13" id="KW-0949">S-adenosyl-L-methionine</keyword>
<dbReference type="SMART" id="SM00729">
    <property type="entry name" value="Elp3"/>
    <property type="match status" value="1"/>
</dbReference>
<evidence type="ECO:0000256" key="13">
    <source>
        <dbReference type="HAMAP-Rule" id="MF_01864"/>
    </source>
</evidence>
<dbReference type="InterPro" id="IPR005839">
    <property type="entry name" value="Methylthiotransferase"/>
</dbReference>
<sequence>MTDKQAETEVKKFFVKTYGCQMNELDTDVMAGMLRQRGLERTDDENEADLLLFNTCSIRDLAERKAMGKIGKLGKTLKKEAIIGVTGCMANAKKETLFQKLPKIDFVLGTNNIHELNSVLDDVLVKKTKVLKTDAKFEHEIDYLSASRNDKVKAHVSIIRGCDKFCTYCVVPYTRGPEVSRSPESIIEECQMLVDKGYKEISLLGQNVNSYGKDKPEWSCLFHDLLYRVDQIKGLERVRFMTSHPTDITRELMEAVRDLPSLCEFVHFPLQAGSNRILRKMHRMYTKEEYMEKVALFRSIYPEVVLGTDIIVGFPTETDEEFQMTYDALKEIGYGVAFLFEYSPRKGTPAMRFKDDVPAEVKAERHRLLFDLQEEIMSRHRQEMLGTTVEVLVEDVTERDETMLKGRTRCWKNVVFKGPRHLVGTLQNVEVKSFNHHTLLGDLTASIGTSLRVIS</sequence>
<evidence type="ECO:0000256" key="7">
    <source>
        <dbReference type="ARBA" id="ARBA00023004"/>
    </source>
</evidence>
<organism evidence="17 18">
    <name type="scientific">Estrella lausannensis</name>
    <dbReference type="NCBI Taxonomy" id="483423"/>
    <lineage>
        <taxon>Bacteria</taxon>
        <taxon>Pseudomonadati</taxon>
        <taxon>Chlamydiota</taxon>
        <taxon>Chlamydiia</taxon>
        <taxon>Parachlamydiales</taxon>
        <taxon>Candidatus Criblamydiaceae</taxon>
        <taxon>Estrella</taxon>
    </lineage>
</organism>
<reference evidence="18" key="1">
    <citation type="submission" date="2015-06" db="EMBL/GenBank/DDBJ databases">
        <authorList>
            <person name="Bertelli C."/>
        </authorList>
    </citation>
    <scope>NUCLEOTIDE SEQUENCE [LARGE SCALE GENOMIC DNA]</scope>
    <source>
        <strain evidence="18">CRIB-30</strain>
    </source>
</reference>
<evidence type="ECO:0000256" key="3">
    <source>
        <dbReference type="ARBA" id="ARBA00022490"/>
    </source>
</evidence>
<dbReference type="InterPro" id="IPR002792">
    <property type="entry name" value="TRAM_dom"/>
</dbReference>
<dbReference type="EC" id="2.8.4.3" evidence="9 13"/>
<dbReference type="SFLD" id="SFLDG01061">
    <property type="entry name" value="methylthiotransferase"/>
    <property type="match status" value="1"/>
</dbReference>
<dbReference type="Gene3D" id="3.40.50.12160">
    <property type="entry name" value="Methylthiotransferase, N-terminal domain"/>
    <property type="match status" value="1"/>
</dbReference>
<evidence type="ECO:0000256" key="12">
    <source>
        <dbReference type="ARBA" id="ARBA00081141"/>
    </source>
</evidence>
<comment type="subunit">
    <text evidence="13">Monomer.</text>
</comment>
<evidence type="ECO:0000259" key="14">
    <source>
        <dbReference type="PROSITE" id="PS50926"/>
    </source>
</evidence>
<dbReference type="Pfam" id="PF04055">
    <property type="entry name" value="Radical_SAM"/>
    <property type="match status" value="1"/>
</dbReference>
<dbReference type="HAMAP" id="MF_01864">
    <property type="entry name" value="tRNA_metthiotr_MiaB"/>
    <property type="match status" value="1"/>
</dbReference>
<protein>
    <recommendedName>
        <fullName evidence="10 13">tRNA-2-methylthio-N(6)-dimethylallyladenosine synthase</fullName>
        <ecNumber evidence="9 13">2.8.4.3</ecNumber>
    </recommendedName>
    <alternativeName>
        <fullName evidence="12 13">(Dimethylallyl)adenosine tRNA methylthiotransferase MiaB</fullName>
    </alternativeName>
    <alternativeName>
        <fullName evidence="11 13">tRNA-i(6)A37 methylthiotransferase</fullName>
    </alternativeName>
</protein>
<dbReference type="PROSITE" id="PS50926">
    <property type="entry name" value="TRAM"/>
    <property type="match status" value="1"/>
</dbReference>
<dbReference type="FunFam" id="3.80.30.20:FF:000001">
    <property type="entry name" value="tRNA-2-methylthio-N(6)-dimethylallyladenosine synthase 2"/>
    <property type="match status" value="1"/>
</dbReference>
<comment type="similarity">
    <text evidence="13">Belongs to the methylthiotransferase family. MiaB subfamily.</text>
</comment>
<feature type="binding site" evidence="13">
    <location>
        <position position="88"/>
    </location>
    <ligand>
        <name>[4Fe-4S] cluster</name>
        <dbReference type="ChEBI" id="CHEBI:49883"/>
        <label>1</label>
    </ligand>
</feature>
<gene>
    <name evidence="13 17" type="primary">miaB</name>
    <name evidence="17" type="ORF">ELAC_0849</name>
</gene>